<proteinExistence type="predicted"/>
<dbReference type="Proteomes" id="UP000534294">
    <property type="component" value="Unassembled WGS sequence"/>
</dbReference>
<keyword evidence="2" id="KW-1185">Reference proteome</keyword>
<dbReference type="RefSeq" id="WP_184205078.1">
    <property type="nucleotide sequence ID" value="NZ_JACHIF010000001.1"/>
</dbReference>
<organism evidence="1 2">
    <name type="scientific">Prosthecobacter dejongeii</name>
    <dbReference type="NCBI Taxonomy" id="48465"/>
    <lineage>
        <taxon>Bacteria</taxon>
        <taxon>Pseudomonadati</taxon>
        <taxon>Verrucomicrobiota</taxon>
        <taxon>Verrucomicrobiia</taxon>
        <taxon>Verrucomicrobiales</taxon>
        <taxon>Verrucomicrobiaceae</taxon>
        <taxon>Prosthecobacter</taxon>
    </lineage>
</organism>
<evidence type="ECO:0000313" key="1">
    <source>
        <dbReference type="EMBL" id="MBB5036323.1"/>
    </source>
</evidence>
<name>A0A7W7YHJ2_9BACT</name>
<dbReference type="InterPro" id="IPR016181">
    <property type="entry name" value="Acyl_CoA_acyltransferase"/>
</dbReference>
<dbReference type="SUPFAM" id="SSF55729">
    <property type="entry name" value="Acyl-CoA N-acyltransferases (Nat)"/>
    <property type="match status" value="1"/>
</dbReference>
<sequence length="310" mass="34439">MTLHCYSEPPPRWMGEALERFEGQFRYPLGDSGHFSISHGRAYLPFFTAMGPATLLVVEREGEVIGTLARVQRWLHWQGECPMTQLAHYLCDLKISPQARGSRVLALLMNEARRQIERSKSRSCYGIVMNGTGRLPISYTGRVGIPLFEKVAEIVVLRLSSLQNTEAKAGHAVEKTCPGPPACIVTGGRSGLRSQMPPVPILDEGGKMRGLLEDTRLSKQLWSDSGVEMVSAHLSGLYFDTAQQGAETIRRAVQEAALQQMPAVFTAVPRSQMAVLRLYLKDLKVEEAPATIYGHRIKAGYDWWVDTAEI</sequence>
<accession>A0A7W7YHJ2</accession>
<gene>
    <name evidence="1" type="ORF">HNQ64_000557</name>
</gene>
<protein>
    <submittedName>
        <fullName evidence="1">Uncharacterized protein</fullName>
    </submittedName>
</protein>
<comment type="caution">
    <text evidence="1">The sequence shown here is derived from an EMBL/GenBank/DDBJ whole genome shotgun (WGS) entry which is preliminary data.</text>
</comment>
<dbReference type="EMBL" id="JACHIF010000001">
    <property type="protein sequence ID" value="MBB5036323.1"/>
    <property type="molecule type" value="Genomic_DNA"/>
</dbReference>
<reference evidence="1 2" key="1">
    <citation type="submission" date="2020-08" db="EMBL/GenBank/DDBJ databases">
        <title>Genomic Encyclopedia of Type Strains, Phase IV (KMG-IV): sequencing the most valuable type-strain genomes for metagenomic binning, comparative biology and taxonomic classification.</title>
        <authorList>
            <person name="Goeker M."/>
        </authorList>
    </citation>
    <scope>NUCLEOTIDE SEQUENCE [LARGE SCALE GENOMIC DNA]</scope>
    <source>
        <strain evidence="1 2">DSM 12251</strain>
    </source>
</reference>
<evidence type="ECO:0000313" key="2">
    <source>
        <dbReference type="Proteomes" id="UP000534294"/>
    </source>
</evidence>
<dbReference type="AlphaFoldDB" id="A0A7W7YHJ2"/>